<dbReference type="PANTHER" id="PTHR23517">
    <property type="entry name" value="RESISTANCE PROTEIN MDTM, PUTATIVE-RELATED-RELATED"/>
    <property type="match status" value="1"/>
</dbReference>
<evidence type="ECO:0000313" key="10">
    <source>
        <dbReference type="EMBL" id="GAA3394845.1"/>
    </source>
</evidence>
<evidence type="ECO:0000256" key="8">
    <source>
        <dbReference type="SAM" id="Phobius"/>
    </source>
</evidence>
<evidence type="ECO:0000256" key="5">
    <source>
        <dbReference type="ARBA" id="ARBA00022989"/>
    </source>
</evidence>
<feature type="region of interest" description="Disordered" evidence="7">
    <location>
        <begin position="1"/>
        <end position="23"/>
    </location>
</feature>
<feature type="transmembrane region" description="Helical" evidence="8">
    <location>
        <begin position="68"/>
        <end position="88"/>
    </location>
</feature>
<feature type="transmembrane region" description="Helical" evidence="8">
    <location>
        <begin position="158"/>
        <end position="183"/>
    </location>
</feature>
<evidence type="ECO:0000256" key="3">
    <source>
        <dbReference type="ARBA" id="ARBA00022475"/>
    </source>
</evidence>
<feature type="transmembrane region" description="Helical" evidence="8">
    <location>
        <begin position="124"/>
        <end position="146"/>
    </location>
</feature>
<evidence type="ECO:0000259" key="9">
    <source>
        <dbReference type="PROSITE" id="PS50850"/>
    </source>
</evidence>
<evidence type="ECO:0000256" key="7">
    <source>
        <dbReference type="SAM" id="MobiDB-lite"/>
    </source>
</evidence>
<feature type="transmembrane region" description="Helical" evidence="8">
    <location>
        <begin position="357"/>
        <end position="376"/>
    </location>
</feature>
<dbReference type="SUPFAM" id="SSF103473">
    <property type="entry name" value="MFS general substrate transporter"/>
    <property type="match status" value="1"/>
</dbReference>
<dbReference type="RefSeq" id="WP_345732158.1">
    <property type="nucleotide sequence ID" value="NZ_BAAAYN010000046.1"/>
</dbReference>
<keyword evidence="4 8" id="KW-0812">Transmembrane</keyword>
<keyword evidence="6 8" id="KW-0472">Membrane</keyword>
<keyword evidence="5 8" id="KW-1133">Transmembrane helix</keyword>
<organism evidence="10 11">
    <name type="scientific">Cryptosporangium minutisporangium</name>
    <dbReference type="NCBI Taxonomy" id="113569"/>
    <lineage>
        <taxon>Bacteria</taxon>
        <taxon>Bacillati</taxon>
        <taxon>Actinomycetota</taxon>
        <taxon>Actinomycetes</taxon>
        <taxon>Cryptosporangiales</taxon>
        <taxon>Cryptosporangiaceae</taxon>
        <taxon>Cryptosporangium</taxon>
    </lineage>
</organism>
<sequence length="416" mass="42154">MTTSSPASGALPASDAAAPGATGPRQAGRLQGILLLLGSCLPILGAVLIAPVLPDIEDHFSDVPGAEALVPVALTIPSLAVGLLAPFAGRIVDAVDRKRLLLVALAVYAVVGTAPLWLDSLPAIVASRALVGVTEAAIMTCCTTLLGDYFAGKARDRWLALQTVCTAIAATLFFALGGALGSAGWRTPFWAYAVSLVLLPLMAMYIWQPERPRSAGARNRKLVPVPWKLLAAPLVVTLFGAVVFYVIPVEFSYILDELGITASGTIGLATAITSLATVAGALTFSRVSRRGPVALLPVAFGFAAVGLGIVAAAGSMPVAVAGASIASYGTGLLLPTLVTWAMSVLTFEQRGRGTGTWTAAFFIGQFVCPLIVLALQAGVDGLLAAIGVLAAASAVAAVASVAAGRAGRLPAGADAH</sequence>
<evidence type="ECO:0000256" key="4">
    <source>
        <dbReference type="ARBA" id="ARBA00022692"/>
    </source>
</evidence>
<feature type="transmembrane region" description="Helical" evidence="8">
    <location>
        <begin position="325"/>
        <end position="345"/>
    </location>
</feature>
<evidence type="ECO:0000256" key="2">
    <source>
        <dbReference type="ARBA" id="ARBA00022448"/>
    </source>
</evidence>
<evidence type="ECO:0000256" key="1">
    <source>
        <dbReference type="ARBA" id="ARBA00004651"/>
    </source>
</evidence>
<keyword evidence="2" id="KW-0813">Transport</keyword>
<dbReference type="Proteomes" id="UP001501676">
    <property type="component" value="Unassembled WGS sequence"/>
</dbReference>
<comment type="subcellular location">
    <subcellularLocation>
        <location evidence="1">Cell membrane</location>
        <topology evidence="1">Multi-pass membrane protein</topology>
    </subcellularLocation>
</comment>
<dbReference type="InterPro" id="IPR036259">
    <property type="entry name" value="MFS_trans_sf"/>
</dbReference>
<feature type="transmembrane region" description="Helical" evidence="8">
    <location>
        <begin position="259"/>
        <end position="282"/>
    </location>
</feature>
<dbReference type="Pfam" id="PF07690">
    <property type="entry name" value="MFS_1"/>
    <property type="match status" value="1"/>
</dbReference>
<protein>
    <submittedName>
        <fullName evidence="10">MFS transporter</fullName>
    </submittedName>
</protein>
<comment type="caution">
    <text evidence="10">The sequence shown here is derived from an EMBL/GenBank/DDBJ whole genome shotgun (WGS) entry which is preliminary data.</text>
</comment>
<dbReference type="InterPro" id="IPR020846">
    <property type="entry name" value="MFS_dom"/>
</dbReference>
<reference evidence="11" key="1">
    <citation type="journal article" date="2019" name="Int. J. Syst. Evol. Microbiol.">
        <title>The Global Catalogue of Microorganisms (GCM) 10K type strain sequencing project: providing services to taxonomists for standard genome sequencing and annotation.</title>
        <authorList>
            <consortium name="The Broad Institute Genomics Platform"/>
            <consortium name="The Broad Institute Genome Sequencing Center for Infectious Disease"/>
            <person name="Wu L."/>
            <person name="Ma J."/>
        </authorList>
    </citation>
    <scope>NUCLEOTIDE SEQUENCE [LARGE SCALE GENOMIC DNA]</scope>
    <source>
        <strain evidence="11">JCM 9458</strain>
    </source>
</reference>
<feature type="domain" description="Major facilitator superfamily (MFS) profile" evidence="9">
    <location>
        <begin position="31"/>
        <end position="405"/>
    </location>
</feature>
<feature type="transmembrane region" description="Helical" evidence="8">
    <location>
        <begin position="227"/>
        <end position="247"/>
    </location>
</feature>
<keyword evidence="11" id="KW-1185">Reference proteome</keyword>
<accession>A0ABP6T8H1</accession>
<dbReference type="Gene3D" id="1.20.1250.20">
    <property type="entry name" value="MFS general substrate transporter like domains"/>
    <property type="match status" value="1"/>
</dbReference>
<feature type="transmembrane region" description="Helical" evidence="8">
    <location>
        <begin position="189"/>
        <end position="207"/>
    </location>
</feature>
<gene>
    <name evidence="10" type="ORF">GCM10020369_65780</name>
</gene>
<dbReference type="InterPro" id="IPR011701">
    <property type="entry name" value="MFS"/>
</dbReference>
<name>A0ABP6T8H1_9ACTN</name>
<proteinExistence type="predicted"/>
<dbReference type="EMBL" id="BAAAYN010000046">
    <property type="protein sequence ID" value="GAA3394845.1"/>
    <property type="molecule type" value="Genomic_DNA"/>
</dbReference>
<feature type="transmembrane region" description="Helical" evidence="8">
    <location>
        <begin position="294"/>
        <end position="313"/>
    </location>
</feature>
<keyword evidence="3" id="KW-1003">Cell membrane</keyword>
<dbReference type="CDD" id="cd17473">
    <property type="entry name" value="MFS_arabinose_efflux_permease_like"/>
    <property type="match status" value="1"/>
</dbReference>
<dbReference type="InterPro" id="IPR050171">
    <property type="entry name" value="MFS_Transporters"/>
</dbReference>
<feature type="transmembrane region" description="Helical" evidence="8">
    <location>
        <begin position="100"/>
        <end position="118"/>
    </location>
</feature>
<evidence type="ECO:0000313" key="11">
    <source>
        <dbReference type="Proteomes" id="UP001501676"/>
    </source>
</evidence>
<feature type="transmembrane region" description="Helical" evidence="8">
    <location>
        <begin position="33"/>
        <end position="53"/>
    </location>
</feature>
<dbReference type="PANTHER" id="PTHR23517:SF13">
    <property type="entry name" value="MAJOR FACILITATOR SUPERFAMILY MFS_1"/>
    <property type="match status" value="1"/>
</dbReference>
<evidence type="ECO:0000256" key="6">
    <source>
        <dbReference type="ARBA" id="ARBA00023136"/>
    </source>
</evidence>
<dbReference type="PROSITE" id="PS50850">
    <property type="entry name" value="MFS"/>
    <property type="match status" value="1"/>
</dbReference>
<feature type="transmembrane region" description="Helical" evidence="8">
    <location>
        <begin position="382"/>
        <end position="403"/>
    </location>
</feature>